<organism evidence="2 3">
    <name type="scientific">Asticcacaulis excentricus</name>
    <dbReference type="NCBI Taxonomy" id="78587"/>
    <lineage>
        <taxon>Bacteria</taxon>
        <taxon>Pseudomonadati</taxon>
        <taxon>Pseudomonadota</taxon>
        <taxon>Alphaproteobacteria</taxon>
        <taxon>Caulobacterales</taxon>
        <taxon>Caulobacteraceae</taxon>
        <taxon>Asticcacaulis</taxon>
    </lineage>
</organism>
<evidence type="ECO:0000313" key="2">
    <source>
        <dbReference type="EMBL" id="BBF79926.1"/>
    </source>
</evidence>
<feature type="region of interest" description="Disordered" evidence="1">
    <location>
        <begin position="612"/>
        <end position="633"/>
    </location>
</feature>
<proteinExistence type="predicted"/>
<dbReference type="InterPro" id="IPR011050">
    <property type="entry name" value="Pectin_lyase_fold/virulence"/>
</dbReference>
<protein>
    <submittedName>
        <fullName evidence="2">Uncharacterized protein</fullName>
    </submittedName>
</protein>
<reference evidence="3" key="1">
    <citation type="journal article" date="2017" name="Biotechnol. Biofuels">
        <title>Evaluation of environmental bacterial communities as a factor affecting the growth of duckweed Lemna minor.</title>
        <authorList>
            <person name="Ishizawa H."/>
            <person name="Kuroda M."/>
            <person name="Morikawa M."/>
            <person name="Ike M."/>
        </authorList>
    </citation>
    <scope>NUCLEOTIDE SEQUENCE [LARGE SCALE GENOMIC DNA]</scope>
    <source>
        <strain evidence="3">M6</strain>
    </source>
</reference>
<dbReference type="Gene3D" id="2.160.20.10">
    <property type="entry name" value="Single-stranded right-handed beta-helix, Pectin lyase-like"/>
    <property type="match status" value="1"/>
</dbReference>
<sequence>MTTPNVVPVTVYDLTGTAVGPFATSGTTPKWGYDDPAEVRVIIEADGVQTVLTSGSQYTLSGSDTLVNGGSVTLNSSVVPVGGWGAGGVVRKLAIARVTPINQEQPFGATARFVPGASEEAYDKLTRQSQEHRRDIERAVKAPFGVTGEQYKAQFDADVAQVATDRGAVAADRSAVQTLRNQTQTDRGAAETAREAAQAARDVTIQTRDAAVIDIEAERENSLGSIRNERENTLGSINTRREEVLYDFASARSATLADISEDRAAALAAIAADVARAETAADEADEILAHSLRSDVDQEFSAAALKKFWINIGLDLDIEKFGGRADGIFDNTAAFNAMKAYAADIGKGFYWKMRSGNYRCNSPLQLFDQPFAIYGESEEISRLVAPSLYTKITDKEHTGYLGYFTLAYGGVGETALTSEYTPTGFDERSAIRFRTEHLRIKGLNEQTQGFDTLMQLININGSLHSGLGLEGIMPNGTSSLAEADNTITSTGVKITGVMYPTDHRFIDLTAVGMDDVIYSFAASEGIILNQATVFNIGRVMNVEFPEGYAGRPHFSIINCHGNSYKGVFRADKAQQIFFQGNNVYHNAGATSAWVGVDLIDCFDVTITDNKLNQYPDDPEPPATRPPSTGVKLSGTNADYLSRSSVIIDRNDFGGSYTEMDYGVHVVSSPKYLIWGGANHFNGRYRQADVSLPAGAAPIWYSKISKFRLATNLLMTSGTEYPVPLEPEYDTFGMWSSANPSRLTIPAGRNIKAISIQFYGEFDVNAYGYRRVELRRDGGAFLGRFNVALPGNADAGGLNAFSGALSVAAGQYYELIVKHTATDGTNPVNLNLQGFGLTHVTVEVLT</sequence>
<name>A0A3G9FZY9_9CAUL</name>
<evidence type="ECO:0000313" key="3">
    <source>
        <dbReference type="Proteomes" id="UP000278756"/>
    </source>
</evidence>
<gene>
    <name evidence="2" type="ORF">EM6_0503</name>
</gene>
<dbReference type="AlphaFoldDB" id="A0A3G9FZY9"/>
<accession>A0A3G9FZY9</accession>
<dbReference type="EMBL" id="AP018827">
    <property type="protein sequence ID" value="BBF79926.1"/>
    <property type="molecule type" value="Genomic_DNA"/>
</dbReference>
<dbReference type="SUPFAM" id="SSF51126">
    <property type="entry name" value="Pectin lyase-like"/>
    <property type="match status" value="1"/>
</dbReference>
<dbReference type="OrthoDB" id="9817262at2"/>
<dbReference type="Proteomes" id="UP000278756">
    <property type="component" value="Chromosome 1"/>
</dbReference>
<evidence type="ECO:0000256" key="1">
    <source>
        <dbReference type="SAM" id="MobiDB-lite"/>
    </source>
</evidence>
<reference evidence="3" key="2">
    <citation type="journal article" date="2017" name="Plant Physiol. Biochem.">
        <title>Differential oxidative and antioxidative response of duckweed Lemna minor toward plant growth promoting/inhibiting bacteria.</title>
        <authorList>
            <person name="Ishizawa H."/>
            <person name="Kuroda M."/>
            <person name="Morikawa M."/>
            <person name="Ike M."/>
        </authorList>
    </citation>
    <scope>NUCLEOTIDE SEQUENCE [LARGE SCALE GENOMIC DNA]</scope>
    <source>
        <strain evidence="3">M6</strain>
    </source>
</reference>
<dbReference type="InterPro" id="IPR012334">
    <property type="entry name" value="Pectin_lyas_fold"/>
</dbReference>
<dbReference type="RefSeq" id="WP_126420076.1">
    <property type="nucleotide sequence ID" value="NZ_AP018827.1"/>
</dbReference>